<organism evidence="4 5">
    <name type="scientific">Aspergillus niger (strain ATCC 1015 / CBS 113.46 / FGSC A1144 / LSHB Ac4 / NCTC 3858a / NRRL 328 / USDA 3528.7)</name>
    <dbReference type="NCBI Taxonomy" id="380704"/>
    <lineage>
        <taxon>Eukaryota</taxon>
        <taxon>Fungi</taxon>
        <taxon>Dikarya</taxon>
        <taxon>Ascomycota</taxon>
        <taxon>Pezizomycotina</taxon>
        <taxon>Eurotiomycetes</taxon>
        <taxon>Eurotiomycetidae</taxon>
        <taxon>Eurotiales</taxon>
        <taxon>Aspergillaceae</taxon>
        <taxon>Aspergillus</taxon>
        <taxon>Aspergillus subgen. Circumdati</taxon>
    </lineage>
</organism>
<dbReference type="InterPro" id="IPR036291">
    <property type="entry name" value="NAD(P)-bd_dom_sf"/>
</dbReference>
<dbReference type="VEuPathDB" id="FungiDB:ASPNIDRAFT2_46835"/>
<dbReference type="STRING" id="380704.G3XQI9"/>
<dbReference type="InterPro" id="IPR001509">
    <property type="entry name" value="Epimerase_deHydtase"/>
</dbReference>
<dbReference type="SUPFAM" id="SSF51735">
    <property type="entry name" value="NAD(P)-binding Rossmann-fold domains"/>
    <property type="match status" value="1"/>
</dbReference>
<name>G3XQI9_ASPNA</name>
<keyword evidence="1" id="KW-0560">Oxidoreductase</keyword>
<comment type="caution">
    <text evidence="4">The sequence shown here is derived from an EMBL/GenBank/DDBJ whole genome shotgun (WGS) entry which is preliminary data.</text>
</comment>
<dbReference type="PANTHER" id="PTHR10366">
    <property type="entry name" value="NAD DEPENDENT EPIMERASE/DEHYDRATASE"/>
    <property type="match status" value="1"/>
</dbReference>
<evidence type="ECO:0000259" key="3">
    <source>
        <dbReference type="Pfam" id="PF01370"/>
    </source>
</evidence>
<comment type="similarity">
    <text evidence="2">Belongs to the NAD(P)-dependent epimerase/dehydratase family. Dihydroflavonol-4-reductase subfamily.</text>
</comment>
<dbReference type="EMBL" id="ACJE01000004">
    <property type="protein sequence ID" value="EHA26131.1"/>
    <property type="molecule type" value="Genomic_DNA"/>
</dbReference>
<evidence type="ECO:0000256" key="2">
    <source>
        <dbReference type="ARBA" id="ARBA00023445"/>
    </source>
</evidence>
<evidence type="ECO:0000313" key="4">
    <source>
        <dbReference type="EMBL" id="EHA26131.1"/>
    </source>
</evidence>
<dbReference type="GO" id="GO:0016616">
    <property type="term" value="F:oxidoreductase activity, acting on the CH-OH group of donors, NAD or NADP as acceptor"/>
    <property type="evidence" value="ECO:0007669"/>
    <property type="project" value="TreeGrafter"/>
</dbReference>
<dbReference type="Gene3D" id="3.40.50.720">
    <property type="entry name" value="NAD(P)-binding Rossmann-like Domain"/>
    <property type="match status" value="1"/>
</dbReference>
<dbReference type="HOGENOM" id="CLU_007383_9_2_1"/>
<dbReference type="PANTHER" id="PTHR10366:SF564">
    <property type="entry name" value="STEROL-4-ALPHA-CARBOXYLATE 3-DEHYDROGENASE, DECARBOXYLATING"/>
    <property type="match status" value="1"/>
</dbReference>
<dbReference type="Pfam" id="PF01370">
    <property type="entry name" value="Epimerase"/>
    <property type="match status" value="1"/>
</dbReference>
<reference evidence="4 5" key="1">
    <citation type="journal article" date="2011" name="Genome Res.">
        <title>Comparative genomics of citric-acid-producing Aspergillus niger ATCC 1015 versus enzyme-producing CBS 513.88.</title>
        <authorList>
            <person name="Andersen M.R."/>
            <person name="Salazar M.P."/>
            <person name="Schaap P.J."/>
            <person name="van de Vondervoort P.J."/>
            <person name="Culley D."/>
            <person name="Thykaer J."/>
            <person name="Frisvad J.C."/>
            <person name="Nielsen K.F."/>
            <person name="Albang R."/>
            <person name="Albermann K."/>
            <person name="Berka R.M."/>
            <person name="Braus G.H."/>
            <person name="Braus-Stromeyer S.A."/>
            <person name="Corrochano L.M."/>
            <person name="Dai Z."/>
            <person name="van Dijck P.W."/>
            <person name="Hofmann G."/>
            <person name="Lasure L.L."/>
            <person name="Magnuson J.K."/>
            <person name="Menke H."/>
            <person name="Meijer M."/>
            <person name="Meijer S.L."/>
            <person name="Nielsen J.B."/>
            <person name="Nielsen M.L."/>
            <person name="van Ooyen A.J."/>
            <person name="Pel H.J."/>
            <person name="Poulsen L."/>
            <person name="Samson R.A."/>
            <person name="Stam H."/>
            <person name="Tsang A."/>
            <person name="van den Brink J.M."/>
            <person name="Atkins A."/>
            <person name="Aerts A."/>
            <person name="Shapiro H."/>
            <person name="Pangilinan J."/>
            <person name="Salamov A."/>
            <person name="Lou Y."/>
            <person name="Lindquist E."/>
            <person name="Lucas S."/>
            <person name="Grimwood J."/>
            <person name="Grigoriev I.V."/>
            <person name="Kubicek C.P."/>
            <person name="Martinez D."/>
            <person name="van Peij N.N."/>
            <person name="Roubos J.A."/>
            <person name="Nielsen J."/>
            <person name="Baker S.E."/>
        </authorList>
    </citation>
    <scope>NUCLEOTIDE SEQUENCE [LARGE SCALE GENOMIC DNA]</scope>
    <source>
        <strain evidence="5">ATCC 1015 / CBS 113.46 / FGSC A1144 / LSHB Ac4 / NCTC 3858a / NRRL 328 / USDA 3528.7</strain>
    </source>
</reference>
<dbReference type="CDD" id="cd05227">
    <property type="entry name" value="AR_SDR_e"/>
    <property type="match status" value="1"/>
</dbReference>
<dbReference type="AlphaFoldDB" id="G3XQI9"/>
<dbReference type="OrthoDB" id="2735536at2759"/>
<sequence length="322" mass="35198">MVTTTDLILITGASGFIATHIIHVFLEAGYAVRATVRAQIVPGVPKKAQLCHCPRYMAPNAFDEAVQDVTGVIHTATPFKLHVEDNERDLLQPAIDGTVNILQSIKKLSPAVRRVIITSSFTAIRDPHQGTRPGYIYTEKDWNPVTYEEAAAKDTPGLIAYAAAKTLAEREAWKFMADKNPSFDLVTICPTMVYGPNRNATADLTSLNTASDLMPVNSSWSWVDARDVALAHLRAFEVPEAGGNRFLVGKGNFSFQQMADILRENLAEVSGRVPGGDPGSGFGTTELYMLDSSKAQNLLGILFRKLNETIVDSVRSLLQLEH</sequence>
<gene>
    <name evidence="4" type="ORF">ASPNIDRAFT_46835</name>
</gene>
<accession>G3XQI9</accession>
<evidence type="ECO:0000256" key="1">
    <source>
        <dbReference type="ARBA" id="ARBA00023002"/>
    </source>
</evidence>
<dbReference type="InterPro" id="IPR050425">
    <property type="entry name" value="NAD(P)_dehydrat-like"/>
</dbReference>
<evidence type="ECO:0000313" key="5">
    <source>
        <dbReference type="Proteomes" id="UP000009038"/>
    </source>
</evidence>
<protein>
    <recommendedName>
        <fullName evidence="3">NAD-dependent epimerase/dehydratase domain-containing protein</fullName>
    </recommendedName>
</protein>
<feature type="domain" description="NAD-dependent epimerase/dehydratase" evidence="3">
    <location>
        <begin position="8"/>
        <end position="249"/>
    </location>
</feature>
<proteinExistence type="inferred from homology"/>
<dbReference type="Proteomes" id="UP000009038">
    <property type="component" value="Unassembled WGS sequence"/>
</dbReference>